<gene>
    <name evidence="2" type="ORF">FHW12_003361</name>
</gene>
<evidence type="ECO:0000313" key="2">
    <source>
        <dbReference type="EMBL" id="MBA8889118.1"/>
    </source>
</evidence>
<evidence type="ECO:0008006" key="4">
    <source>
        <dbReference type="Google" id="ProtNLM"/>
    </source>
</evidence>
<keyword evidence="1" id="KW-0732">Signal</keyword>
<keyword evidence="3" id="KW-1185">Reference proteome</keyword>
<accession>A0A839F6E9</accession>
<sequence>MKTRSLRLPACALLLASLLGARAASAQVDVEVIGNTAHATILLQDSLGTSYDAEVTIVFDAPMNLSPQSLNLSAELFDPAHPPGPLPAGLSIDPAFPMLVTIEPPGTPELFTSGFEPFEDGTGVLSFHNTYDLEIHTHRLAYTPNSPYRLLKAPIGGMFADVTEDVLKGSARARGRGGAFSQFIVGYDANTQVGAVLVVILPKSTALTLRLTAAILGNLLRGELTALLTNVIAAIGTAVLDPVLGCTNAIPPLDDFIADVEAHAGIDIANLWRGQHDVVNDAGELSSLARTLRFSLLRCAGGS</sequence>
<organism evidence="2 3">
    <name type="scientific">Dokdonella fugitiva</name>
    <dbReference type="NCBI Taxonomy" id="328517"/>
    <lineage>
        <taxon>Bacteria</taxon>
        <taxon>Pseudomonadati</taxon>
        <taxon>Pseudomonadota</taxon>
        <taxon>Gammaproteobacteria</taxon>
        <taxon>Lysobacterales</taxon>
        <taxon>Rhodanobacteraceae</taxon>
        <taxon>Dokdonella</taxon>
    </lineage>
</organism>
<dbReference type="Pfam" id="PF20396">
    <property type="entry name" value="DUF6689"/>
    <property type="match status" value="1"/>
</dbReference>
<name>A0A839F6E9_9GAMM</name>
<dbReference type="Proteomes" id="UP000550401">
    <property type="component" value="Unassembled WGS sequence"/>
</dbReference>
<protein>
    <recommendedName>
        <fullName evidence="4">Cohesin domain-containing protein</fullName>
    </recommendedName>
</protein>
<dbReference type="AlphaFoldDB" id="A0A839F6E9"/>
<proteinExistence type="predicted"/>
<comment type="caution">
    <text evidence="2">The sequence shown here is derived from an EMBL/GenBank/DDBJ whole genome shotgun (WGS) entry which is preliminary data.</text>
</comment>
<dbReference type="RefSeq" id="WP_182532172.1">
    <property type="nucleotide sequence ID" value="NZ_JACGXL010000006.1"/>
</dbReference>
<dbReference type="InterPro" id="IPR046511">
    <property type="entry name" value="DUF6689"/>
</dbReference>
<dbReference type="EMBL" id="JACGXL010000006">
    <property type="protein sequence ID" value="MBA8889118.1"/>
    <property type="molecule type" value="Genomic_DNA"/>
</dbReference>
<reference evidence="2 3" key="1">
    <citation type="submission" date="2020-07" db="EMBL/GenBank/DDBJ databases">
        <title>Genomic Encyclopedia of Type Strains, Phase IV (KMG-V): Genome sequencing to study the core and pangenomes of soil and plant-associated prokaryotes.</title>
        <authorList>
            <person name="Whitman W."/>
        </authorList>
    </citation>
    <scope>NUCLEOTIDE SEQUENCE [LARGE SCALE GENOMIC DNA]</scope>
    <source>
        <strain evidence="2 3">RH2WT43</strain>
    </source>
</reference>
<feature type="signal peptide" evidence="1">
    <location>
        <begin position="1"/>
        <end position="26"/>
    </location>
</feature>
<evidence type="ECO:0000256" key="1">
    <source>
        <dbReference type="SAM" id="SignalP"/>
    </source>
</evidence>
<evidence type="ECO:0000313" key="3">
    <source>
        <dbReference type="Proteomes" id="UP000550401"/>
    </source>
</evidence>
<feature type="chain" id="PRO_5032285783" description="Cohesin domain-containing protein" evidence="1">
    <location>
        <begin position="27"/>
        <end position="303"/>
    </location>
</feature>